<organism evidence="1">
    <name type="scientific">Anguilla anguilla</name>
    <name type="common">European freshwater eel</name>
    <name type="synonym">Muraena anguilla</name>
    <dbReference type="NCBI Taxonomy" id="7936"/>
    <lineage>
        <taxon>Eukaryota</taxon>
        <taxon>Metazoa</taxon>
        <taxon>Chordata</taxon>
        <taxon>Craniata</taxon>
        <taxon>Vertebrata</taxon>
        <taxon>Euteleostomi</taxon>
        <taxon>Actinopterygii</taxon>
        <taxon>Neopterygii</taxon>
        <taxon>Teleostei</taxon>
        <taxon>Anguilliformes</taxon>
        <taxon>Anguillidae</taxon>
        <taxon>Anguilla</taxon>
    </lineage>
</organism>
<dbReference type="EMBL" id="GBXM01019525">
    <property type="protein sequence ID" value="JAH89052.1"/>
    <property type="molecule type" value="Transcribed_RNA"/>
</dbReference>
<reference evidence="1" key="1">
    <citation type="submission" date="2014-11" db="EMBL/GenBank/DDBJ databases">
        <authorList>
            <person name="Amaro Gonzalez C."/>
        </authorList>
    </citation>
    <scope>NUCLEOTIDE SEQUENCE</scope>
</reference>
<protein>
    <submittedName>
        <fullName evidence="1">Uncharacterized protein</fullName>
    </submittedName>
</protein>
<sequence length="58" mass="6243">MSHNSVHLSFILKMQQLEEGIILSGMSALCIGKQKPPCCVISPKTKHSVCNADFTGAL</sequence>
<dbReference type="AlphaFoldDB" id="A0A0E9WFB7"/>
<name>A0A0E9WFB7_ANGAN</name>
<proteinExistence type="predicted"/>
<accession>A0A0E9WFB7</accession>
<reference evidence="1" key="2">
    <citation type="journal article" date="2015" name="Fish Shellfish Immunol.">
        <title>Early steps in the European eel (Anguilla anguilla)-Vibrio vulnificus interaction in the gills: Role of the RtxA13 toxin.</title>
        <authorList>
            <person name="Callol A."/>
            <person name="Pajuelo D."/>
            <person name="Ebbesson L."/>
            <person name="Teles M."/>
            <person name="MacKenzie S."/>
            <person name="Amaro C."/>
        </authorList>
    </citation>
    <scope>NUCLEOTIDE SEQUENCE</scope>
</reference>
<evidence type="ECO:0000313" key="1">
    <source>
        <dbReference type="EMBL" id="JAH89052.1"/>
    </source>
</evidence>